<organism evidence="3 4">
    <name type="scientific">Aureimonas endophytica</name>
    <dbReference type="NCBI Taxonomy" id="2027858"/>
    <lineage>
        <taxon>Bacteria</taxon>
        <taxon>Pseudomonadati</taxon>
        <taxon>Pseudomonadota</taxon>
        <taxon>Alphaproteobacteria</taxon>
        <taxon>Hyphomicrobiales</taxon>
        <taxon>Aurantimonadaceae</taxon>
        <taxon>Aureimonas</taxon>
    </lineage>
</organism>
<dbReference type="AlphaFoldDB" id="A0A916ZNS1"/>
<dbReference type="PROSITE" id="PS51819">
    <property type="entry name" value="VOC"/>
    <property type="match status" value="1"/>
</dbReference>
<dbReference type="Proteomes" id="UP000644699">
    <property type="component" value="Unassembled WGS sequence"/>
</dbReference>
<accession>A0A916ZNS1</accession>
<protein>
    <recommendedName>
        <fullName evidence="2">VOC domain-containing protein</fullName>
    </recommendedName>
</protein>
<sequence>MAQLTIEAIRLMAEDPGRLAGFFERAFGFAPVGDGRLRLGEQAIVLAPAGGAPYPADLPGNDTRFQHFAIIASDMAAAYRQLAATSGWTAISTHGPERLPEASGGVLAFKFRSPEGHPLELLEFPASKVPAPWAARSGGPCLGIDHSAISVADTARSIAFYEGLGFSVGSRQTNRGPEQARLDGLAAPRVEVTTLLPRGADTPHLELLCYRQPPAIETKPAAADDVAATSLVLCGMAHEVRDPDGHRLVAGSS</sequence>
<evidence type="ECO:0000259" key="2">
    <source>
        <dbReference type="PROSITE" id="PS51819"/>
    </source>
</evidence>
<dbReference type="Gene3D" id="3.10.180.10">
    <property type="entry name" value="2,3-Dihydroxybiphenyl 1,2-Dioxygenase, domain 1"/>
    <property type="match status" value="2"/>
</dbReference>
<keyword evidence="4" id="KW-1185">Reference proteome</keyword>
<dbReference type="InterPro" id="IPR037523">
    <property type="entry name" value="VOC_core"/>
</dbReference>
<gene>
    <name evidence="3" type="ORF">GCM10011390_27130</name>
</gene>
<dbReference type="GO" id="GO:0046491">
    <property type="term" value="P:L-methylmalonyl-CoA metabolic process"/>
    <property type="evidence" value="ECO:0007669"/>
    <property type="project" value="TreeGrafter"/>
</dbReference>
<proteinExistence type="predicted"/>
<dbReference type="PANTHER" id="PTHR43048:SF3">
    <property type="entry name" value="METHYLMALONYL-COA EPIMERASE, MITOCHONDRIAL"/>
    <property type="match status" value="1"/>
</dbReference>
<dbReference type="InterPro" id="IPR051785">
    <property type="entry name" value="MMCE/EMCE_epimerase"/>
</dbReference>
<dbReference type="GO" id="GO:0046872">
    <property type="term" value="F:metal ion binding"/>
    <property type="evidence" value="ECO:0007669"/>
    <property type="project" value="UniProtKB-KW"/>
</dbReference>
<evidence type="ECO:0000313" key="4">
    <source>
        <dbReference type="Proteomes" id="UP000644699"/>
    </source>
</evidence>
<name>A0A916ZNS1_9HYPH</name>
<dbReference type="RefSeq" id="WP_188909346.1">
    <property type="nucleotide sequence ID" value="NZ_BMIQ01000004.1"/>
</dbReference>
<comment type="caution">
    <text evidence="3">The sequence shown here is derived from an EMBL/GenBank/DDBJ whole genome shotgun (WGS) entry which is preliminary data.</text>
</comment>
<feature type="domain" description="VOC" evidence="2">
    <location>
        <begin position="5"/>
        <end position="124"/>
    </location>
</feature>
<reference evidence="3" key="1">
    <citation type="journal article" date="2014" name="Int. J. Syst. Evol. Microbiol.">
        <title>Complete genome sequence of Corynebacterium casei LMG S-19264T (=DSM 44701T), isolated from a smear-ripened cheese.</title>
        <authorList>
            <consortium name="US DOE Joint Genome Institute (JGI-PGF)"/>
            <person name="Walter F."/>
            <person name="Albersmeier A."/>
            <person name="Kalinowski J."/>
            <person name="Ruckert C."/>
        </authorList>
    </citation>
    <scope>NUCLEOTIDE SEQUENCE</scope>
    <source>
        <strain evidence="3">CGMCC 1.15367</strain>
    </source>
</reference>
<dbReference type="EMBL" id="BMIQ01000004">
    <property type="protein sequence ID" value="GGE06592.1"/>
    <property type="molecule type" value="Genomic_DNA"/>
</dbReference>
<reference evidence="3" key="2">
    <citation type="submission" date="2020-09" db="EMBL/GenBank/DDBJ databases">
        <authorList>
            <person name="Sun Q."/>
            <person name="Zhou Y."/>
        </authorList>
    </citation>
    <scope>NUCLEOTIDE SEQUENCE</scope>
    <source>
        <strain evidence="3">CGMCC 1.15367</strain>
    </source>
</reference>
<evidence type="ECO:0000313" key="3">
    <source>
        <dbReference type="EMBL" id="GGE06592.1"/>
    </source>
</evidence>
<dbReference type="PANTHER" id="PTHR43048">
    <property type="entry name" value="METHYLMALONYL-COA EPIMERASE"/>
    <property type="match status" value="1"/>
</dbReference>
<dbReference type="SUPFAM" id="SSF54593">
    <property type="entry name" value="Glyoxalase/Bleomycin resistance protein/Dihydroxybiphenyl dioxygenase"/>
    <property type="match status" value="2"/>
</dbReference>
<keyword evidence="1" id="KW-0479">Metal-binding</keyword>
<dbReference type="CDD" id="cd06587">
    <property type="entry name" value="VOC"/>
    <property type="match status" value="1"/>
</dbReference>
<evidence type="ECO:0000256" key="1">
    <source>
        <dbReference type="ARBA" id="ARBA00022723"/>
    </source>
</evidence>
<dbReference type="GO" id="GO:0004493">
    <property type="term" value="F:methylmalonyl-CoA epimerase activity"/>
    <property type="evidence" value="ECO:0007669"/>
    <property type="project" value="TreeGrafter"/>
</dbReference>
<dbReference type="InterPro" id="IPR029068">
    <property type="entry name" value="Glyas_Bleomycin-R_OHBP_Dase"/>
</dbReference>